<feature type="region of interest" description="Disordered" evidence="1">
    <location>
        <begin position="182"/>
        <end position="216"/>
    </location>
</feature>
<comment type="caution">
    <text evidence="3">The sequence shown here is derived from an EMBL/GenBank/DDBJ whole genome shotgun (WGS) entry which is preliminary data.</text>
</comment>
<feature type="compositionally biased region" description="Polar residues" evidence="1">
    <location>
        <begin position="549"/>
        <end position="562"/>
    </location>
</feature>
<evidence type="ECO:0000313" key="3">
    <source>
        <dbReference type="EMBL" id="KAK9066221.1"/>
    </source>
</evidence>
<keyword evidence="2" id="KW-0472">Membrane</keyword>
<evidence type="ECO:0000256" key="1">
    <source>
        <dbReference type="SAM" id="MobiDB-lite"/>
    </source>
</evidence>
<gene>
    <name evidence="3" type="ORF">SSX86_013542</name>
</gene>
<dbReference type="AlphaFoldDB" id="A0AAP0D067"/>
<proteinExistence type="predicted"/>
<keyword evidence="4" id="KW-1185">Reference proteome</keyword>
<feature type="region of interest" description="Disordered" evidence="1">
    <location>
        <begin position="463"/>
        <end position="482"/>
    </location>
</feature>
<feature type="region of interest" description="Disordered" evidence="1">
    <location>
        <begin position="549"/>
        <end position="594"/>
    </location>
</feature>
<dbReference type="PANTHER" id="PTHR34775:SF6">
    <property type="entry name" value="TRANSMEMBRANE PROTEIN"/>
    <property type="match status" value="1"/>
</dbReference>
<accession>A0AAP0D067</accession>
<organism evidence="3 4">
    <name type="scientific">Deinandra increscens subsp. villosa</name>
    <dbReference type="NCBI Taxonomy" id="3103831"/>
    <lineage>
        <taxon>Eukaryota</taxon>
        <taxon>Viridiplantae</taxon>
        <taxon>Streptophyta</taxon>
        <taxon>Embryophyta</taxon>
        <taxon>Tracheophyta</taxon>
        <taxon>Spermatophyta</taxon>
        <taxon>Magnoliopsida</taxon>
        <taxon>eudicotyledons</taxon>
        <taxon>Gunneridae</taxon>
        <taxon>Pentapetalae</taxon>
        <taxon>asterids</taxon>
        <taxon>campanulids</taxon>
        <taxon>Asterales</taxon>
        <taxon>Asteraceae</taxon>
        <taxon>Asteroideae</taxon>
        <taxon>Heliantheae alliance</taxon>
        <taxon>Madieae</taxon>
        <taxon>Madiinae</taxon>
        <taxon>Deinandra</taxon>
    </lineage>
</organism>
<feature type="transmembrane region" description="Helical" evidence="2">
    <location>
        <begin position="434"/>
        <end position="453"/>
    </location>
</feature>
<dbReference type="EMBL" id="JBCNJP010000015">
    <property type="protein sequence ID" value="KAK9066221.1"/>
    <property type="molecule type" value="Genomic_DNA"/>
</dbReference>
<dbReference type="Proteomes" id="UP001408789">
    <property type="component" value="Unassembled WGS sequence"/>
</dbReference>
<sequence>MENFNRGFDSSKGAFYIHSPVYFTIHLISNNENELNPEMTSKILKSPGKNQLPPKNFMSPTISATIKASVPRKKILGERNETLDALEQPSLQRSISFGSKSVKSPVFDSVDDDVVAKPCLPPYDPVKNYLSPRPKFLRYNPNRRRKISNLQENDEDGVKISTYFDEGMPSSDLQLGLGSSVTSLDSCSHQESAEEDENVNVEEDEDANGEDDDEEEMVEFGEEDRCCSLKGLFKFLFVVIAVILTTQAICLVNSPSHSQTLESVWGVNHLHNHVYGLNFSEVANGPIGEQDLLVGRLQGNAKTDDYVHQDELQNDDSNVIQDELSQEHESDYVEAEMVHDINQDGFTEEDEQLTNEVGFETANDMEDGVEEEVNGVEAATVLDFNQDALTEEDDSYDDVRFETANDMEDGVEEEEVDDVKPTEMLTKFTSFDTTIAVVIGSLLILTSFCVIYFSKSKKSPAASVTTPVVKEESEDLEPSTNPEPMIQQKEELLTPPLENDISKVHIPSVHLLGEVVFGEELTSSSKISAENHSSNSSIIQTTAGSFSQTKSSYMEMSSGDSQTVKKKTRKNAGVVTPSPVRRSSRLKTRSIMSP</sequence>
<evidence type="ECO:0000313" key="4">
    <source>
        <dbReference type="Proteomes" id="UP001408789"/>
    </source>
</evidence>
<keyword evidence="2" id="KW-1133">Transmembrane helix</keyword>
<reference evidence="3 4" key="1">
    <citation type="submission" date="2024-04" db="EMBL/GenBank/DDBJ databases">
        <title>The reference genome of an endangered Asteraceae, Deinandra increscens subsp. villosa, native to the Central Coast of California.</title>
        <authorList>
            <person name="Guilliams M."/>
            <person name="Hasenstab-Lehman K."/>
            <person name="Meyer R."/>
            <person name="Mcevoy S."/>
        </authorList>
    </citation>
    <scope>NUCLEOTIDE SEQUENCE [LARGE SCALE GENOMIC DNA]</scope>
    <source>
        <tissue evidence="3">Leaf</tissue>
    </source>
</reference>
<keyword evidence="2" id="KW-0812">Transmembrane</keyword>
<feature type="compositionally biased region" description="Acidic residues" evidence="1">
    <location>
        <begin position="193"/>
        <end position="216"/>
    </location>
</feature>
<protein>
    <submittedName>
        <fullName evidence="3">Uncharacterized protein</fullName>
    </submittedName>
</protein>
<name>A0AAP0D067_9ASTR</name>
<evidence type="ECO:0000256" key="2">
    <source>
        <dbReference type="SAM" id="Phobius"/>
    </source>
</evidence>
<dbReference type="PANTHER" id="PTHR34775">
    <property type="entry name" value="TRANSMEMBRANE PROTEIN"/>
    <property type="match status" value="1"/>
</dbReference>